<evidence type="ECO:0000256" key="1">
    <source>
        <dbReference type="SAM" id="SignalP"/>
    </source>
</evidence>
<dbReference type="PROSITE" id="PS50181">
    <property type="entry name" value="FBOX"/>
    <property type="match status" value="1"/>
</dbReference>
<feature type="signal peptide" evidence="1">
    <location>
        <begin position="1"/>
        <end position="17"/>
    </location>
</feature>
<evidence type="ECO:0000313" key="3">
    <source>
        <dbReference type="EMBL" id="KAK4748892.1"/>
    </source>
</evidence>
<dbReference type="Gene3D" id="1.20.1280.50">
    <property type="match status" value="1"/>
</dbReference>
<dbReference type="Pfam" id="PF12937">
    <property type="entry name" value="F-box-like"/>
    <property type="match status" value="1"/>
</dbReference>
<sequence>MMLFLISCFSFVLLSNHLPFKLFKPNPGGFAFSALARLFFSEMRKLVPKLTRVLAKKVGDDEGNKMSLLDLPELTLECILERLPPSGLCQMGQVCASMRDMCRSDHLWERHFNRKWGRLVGDSAYRQWQCKVKSRKTEHSGCHHLRRERKCRWQSAWMRAIFGWEAKSRCSPLPVGSTMAWYLSLESGQLWFPAQVYNRENGHAGFLLSCYDADVSYDSKTNTFQARYPSQGRRMVEENIPWERLRAPPVDTQPLELHVSDCLGSLRPGDHIEVQWRKSKEFPYGWWYGVVGHLQSCSENEAHCCCLQNDEVMLEFNQHPLESRWRRTMISRKSHRESGNEVSGFYGGIRKLSEHSEISTWESLWPTLTT</sequence>
<dbReference type="SMART" id="SM00256">
    <property type="entry name" value="FBOX"/>
    <property type="match status" value="1"/>
</dbReference>
<evidence type="ECO:0000259" key="2">
    <source>
        <dbReference type="PROSITE" id="PS50181"/>
    </source>
</evidence>
<dbReference type="PANTHER" id="PTHR31482:SF18">
    <property type="entry name" value="ESTS AU081301(E20138)"/>
    <property type="match status" value="1"/>
</dbReference>
<dbReference type="PANTHER" id="PTHR31482">
    <property type="entry name" value="ESTS AU081301(E20138)"/>
    <property type="match status" value="1"/>
</dbReference>
<dbReference type="AlphaFoldDB" id="A0AAN7GXQ6"/>
<proteinExistence type="predicted"/>
<name>A0AAN7GXQ6_9MYRT</name>
<gene>
    <name evidence="3" type="ORF">SAY87_015478</name>
</gene>
<keyword evidence="4" id="KW-1185">Reference proteome</keyword>
<comment type="caution">
    <text evidence="3">The sequence shown here is derived from an EMBL/GenBank/DDBJ whole genome shotgun (WGS) entry which is preliminary data.</text>
</comment>
<feature type="chain" id="PRO_5042976649" description="F-box domain-containing protein" evidence="1">
    <location>
        <begin position="18"/>
        <end position="370"/>
    </location>
</feature>
<dbReference type="InterPro" id="IPR001810">
    <property type="entry name" value="F-box_dom"/>
</dbReference>
<feature type="domain" description="F-box" evidence="2">
    <location>
        <begin position="65"/>
        <end position="111"/>
    </location>
</feature>
<keyword evidence="1" id="KW-0732">Signal</keyword>
<organism evidence="3 4">
    <name type="scientific">Trapa incisa</name>
    <dbReference type="NCBI Taxonomy" id="236973"/>
    <lineage>
        <taxon>Eukaryota</taxon>
        <taxon>Viridiplantae</taxon>
        <taxon>Streptophyta</taxon>
        <taxon>Embryophyta</taxon>
        <taxon>Tracheophyta</taxon>
        <taxon>Spermatophyta</taxon>
        <taxon>Magnoliopsida</taxon>
        <taxon>eudicotyledons</taxon>
        <taxon>Gunneridae</taxon>
        <taxon>Pentapetalae</taxon>
        <taxon>rosids</taxon>
        <taxon>malvids</taxon>
        <taxon>Myrtales</taxon>
        <taxon>Lythraceae</taxon>
        <taxon>Trapa</taxon>
    </lineage>
</organism>
<dbReference type="Proteomes" id="UP001345219">
    <property type="component" value="Chromosome 12"/>
</dbReference>
<dbReference type="EMBL" id="JAXIOK010000019">
    <property type="protein sequence ID" value="KAK4748892.1"/>
    <property type="molecule type" value="Genomic_DNA"/>
</dbReference>
<dbReference type="InterPro" id="IPR036047">
    <property type="entry name" value="F-box-like_dom_sf"/>
</dbReference>
<accession>A0AAN7GXQ6</accession>
<protein>
    <recommendedName>
        <fullName evidence="2">F-box domain-containing protein</fullName>
    </recommendedName>
</protein>
<evidence type="ECO:0000313" key="4">
    <source>
        <dbReference type="Proteomes" id="UP001345219"/>
    </source>
</evidence>
<dbReference type="SUPFAM" id="SSF81383">
    <property type="entry name" value="F-box domain"/>
    <property type="match status" value="1"/>
</dbReference>
<reference evidence="3 4" key="1">
    <citation type="journal article" date="2023" name="Hortic Res">
        <title>Pangenome of water caltrop reveals structural variations and asymmetric subgenome divergence after allopolyploidization.</title>
        <authorList>
            <person name="Zhang X."/>
            <person name="Chen Y."/>
            <person name="Wang L."/>
            <person name="Yuan Y."/>
            <person name="Fang M."/>
            <person name="Shi L."/>
            <person name="Lu R."/>
            <person name="Comes H.P."/>
            <person name="Ma Y."/>
            <person name="Chen Y."/>
            <person name="Huang G."/>
            <person name="Zhou Y."/>
            <person name="Zheng Z."/>
            <person name="Qiu Y."/>
        </authorList>
    </citation>
    <scope>NUCLEOTIDE SEQUENCE [LARGE SCALE GENOMIC DNA]</scope>
    <source>
        <tissue evidence="3">Roots</tissue>
    </source>
</reference>